<dbReference type="GO" id="GO:0046872">
    <property type="term" value="F:metal ion binding"/>
    <property type="evidence" value="ECO:0007669"/>
    <property type="project" value="UniProtKB-KW"/>
</dbReference>
<dbReference type="InterPro" id="IPR043795">
    <property type="entry name" value="N-alpha-Ac-DABA-like"/>
</dbReference>
<dbReference type="GO" id="GO:0016811">
    <property type="term" value="F:hydrolase activity, acting on carbon-nitrogen (but not peptide) bonds, in linear amides"/>
    <property type="evidence" value="ECO:0007669"/>
    <property type="project" value="InterPro"/>
</dbReference>
<organism evidence="6 7">
    <name type="scientific">Ferrimicrobium acidiphilum DSM 19497</name>
    <dbReference type="NCBI Taxonomy" id="1121877"/>
    <lineage>
        <taxon>Bacteria</taxon>
        <taxon>Bacillati</taxon>
        <taxon>Actinomycetota</taxon>
        <taxon>Acidimicrobiia</taxon>
        <taxon>Acidimicrobiales</taxon>
        <taxon>Acidimicrobiaceae</taxon>
        <taxon>Ferrimicrobium</taxon>
    </lineage>
</organism>
<keyword evidence="4" id="KW-0862">Zinc</keyword>
<evidence type="ECO:0000256" key="3">
    <source>
        <dbReference type="ARBA" id="ARBA00022801"/>
    </source>
</evidence>
<reference evidence="6 7" key="1">
    <citation type="submission" date="2015-01" db="EMBL/GenBank/DDBJ databases">
        <title>Draft genome of the acidophilic iron oxidizer Ferrimicrobium acidiphilum strain T23.</title>
        <authorList>
            <person name="Poehlein A."/>
            <person name="Eisen S."/>
            <person name="Schloemann M."/>
            <person name="Johnson B.D."/>
            <person name="Daniel R."/>
            <person name="Muehling M."/>
        </authorList>
    </citation>
    <scope>NUCLEOTIDE SEQUENCE [LARGE SCALE GENOMIC DNA]</scope>
    <source>
        <strain evidence="6 7">T23</strain>
    </source>
</reference>
<dbReference type="Proteomes" id="UP000032336">
    <property type="component" value="Unassembled WGS sequence"/>
</dbReference>
<dbReference type="GeneID" id="78373817"/>
<proteinExistence type="predicted"/>
<dbReference type="PANTHER" id="PTHR37326:SF1">
    <property type="entry name" value="BLL3975 PROTEIN"/>
    <property type="match status" value="1"/>
</dbReference>
<evidence type="ECO:0000256" key="4">
    <source>
        <dbReference type="ARBA" id="ARBA00022833"/>
    </source>
</evidence>
<dbReference type="SUPFAM" id="SSF53187">
    <property type="entry name" value="Zn-dependent exopeptidases"/>
    <property type="match status" value="1"/>
</dbReference>
<dbReference type="Pfam" id="PF24827">
    <property type="entry name" value="AstE_AspA_cat"/>
    <property type="match status" value="1"/>
</dbReference>
<comment type="caution">
    <text evidence="6">The sequence shown here is derived from an EMBL/GenBank/DDBJ whole genome shotgun (WGS) entry which is preliminary data.</text>
</comment>
<dbReference type="STRING" id="1121877.FEAC_28480"/>
<dbReference type="PANTHER" id="PTHR37326">
    <property type="entry name" value="BLL3975 PROTEIN"/>
    <property type="match status" value="1"/>
</dbReference>
<keyword evidence="2" id="KW-0479">Metal-binding</keyword>
<dbReference type="GO" id="GO:0016788">
    <property type="term" value="F:hydrolase activity, acting on ester bonds"/>
    <property type="evidence" value="ECO:0007669"/>
    <property type="project" value="InterPro"/>
</dbReference>
<dbReference type="EC" id="3.5.1.-" evidence="6"/>
<dbReference type="PIRSF" id="PIRSF039012">
    <property type="entry name" value="ASP"/>
    <property type="match status" value="1"/>
</dbReference>
<dbReference type="InterPro" id="IPR053138">
    <property type="entry name" value="N-alpha-Ac-DABA_deacetylase"/>
</dbReference>
<dbReference type="Gene3D" id="3.40.630.10">
    <property type="entry name" value="Zn peptidases"/>
    <property type="match status" value="1"/>
</dbReference>
<name>A0A0D8FQJ0_9ACTN</name>
<feature type="domain" description="Succinylglutamate desuccinylase/Aspartoacylase catalytic" evidence="5">
    <location>
        <begin position="28"/>
        <end position="215"/>
    </location>
</feature>
<evidence type="ECO:0000259" key="5">
    <source>
        <dbReference type="Pfam" id="PF24827"/>
    </source>
</evidence>
<keyword evidence="3 6" id="KW-0378">Hydrolase</keyword>
<evidence type="ECO:0000313" key="7">
    <source>
        <dbReference type="Proteomes" id="UP000032336"/>
    </source>
</evidence>
<evidence type="ECO:0000256" key="2">
    <source>
        <dbReference type="ARBA" id="ARBA00022723"/>
    </source>
</evidence>
<gene>
    <name evidence="6" type="primary">doeB</name>
    <name evidence="6" type="ORF">FEAC_28480</name>
</gene>
<keyword evidence="7" id="KW-1185">Reference proteome</keyword>
<accession>A0A0D8FQJ0</accession>
<dbReference type="InterPro" id="IPR055438">
    <property type="entry name" value="AstE_AspA_cat"/>
</dbReference>
<evidence type="ECO:0000313" key="6">
    <source>
        <dbReference type="EMBL" id="KJE75406.1"/>
    </source>
</evidence>
<dbReference type="eggNOG" id="COG3608">
    <property type="taxonomic scope" value="Bacteria"/>
</dbReference>
<dbReference type="AlphaFoldDB" id="A0A0D8FQJ0"/>
<comment type="cofactor">
    <cofactor evidence="1">
        <name>Zn(2+)</name>
        <dbReference type="ChEBI" id="CHEBI:29105"/>
    </cofactor>
</comment>
<dbReference type="EMBL" id="JXUW01000043">
    <property type="protein sequence ID" value="KJE75406.1"/>
    <property type="molecule type" value="Genomic_DNA"/>
</dbReference>
<dbReference type="RefSeq" id="WP_052566504.1">
    <property type="nucleotide sequence ID" value="NZ_JQKF01000050.1"/>
</dbReference>
<sequence>MEQRFLHSDISSIAHLQIPYVELHGAKDGPTLTLVAGVHGCEYTSQQAVRTFVNGIDRSRLGGRIRAVPTLNLDSFYERSPFVSPRDQKNLNRCFPGDPEGSYSDALAYFVTEELIKGSDYFIDLHAGDMVEDLFRFTIYDDSPVQDESRRLADAYGFPFAIHQPMLDPAVTGATSQIAGGLGIPSIIAESGGRGLVESEAIEHHLRGLARTVAYLGMYEPEEAIEPDLPVRHLHRFVWLRSGQQGWWAPSVSVGDDLHAGDVVGTVSDLFGETLEEITTPVDGVPVFLTSSPAMKADGLVIGIAADEER</sequence>
<dbReference type="OrthoDB" id="9782876at2"/>
<evidence type="ECO:0000256" key="1">
    <source>
        <dbReference type="ARBA" id="ARBA00001947"/>
    </source>
</evidence>
<protein>
    <submittedName>
        <fullName evidence="6">N-alpha-acetyl-L-2,4-diaminobutyric acid deacetylase</fullName>
        <ecNumber evidence="6">3.5.1.-</ecNumber>
    </submittedName>
</protein>